<keyword evidence="2" id="KW-1185">Reference proteome</keyword>
<gene>
    <name evidence="1" type="ORF">CIPAW_16G057400</name>
</gene>
<reference evidence="1" key="1">
    <citation type="submission" date="2020-12" db="EMBL/GenBank/DDBJ databases">
        <title>WGS assembly of Carya illinoinensis cv. Pawnee.</title>
        <authorList>
            <person name="Platts A."/>
            <person name="Shu S."/>
            <person name="Wright S."/>
            <person name="Barry K."/>
            <person name="Edger P."/>
            <person name="Pires J.C."/>
            <person name="Schmutz J."/>
        </authorList>
    </citation>
    <scope>NUCLEOTIDE SEQUENCE</scope>
    <source>
        <tissue evidence="1">Leaf</tissue>
    </source>
</reference>
<proteinExistence type="predicted"/>
<accession>A0A8T1N606</accession>
<dbReference type="EMBL" id="CM031824">
    <property type="protein sequence ID" value="KAG6624888.1"/>
    <property type="molecule type" value="Genomic_DNA"/>
</dbReference>
<name>A0A8T1N606_CARIL</name>
<comment type="caution">
    <text evidence="1">The sequence shown here is derived from an EMBL/GenBank/DDBJ whole genome shotgun (WGS) entry which is preliminary data.</text>
</comment>
<organism evidence="1 2">
    <name type="scientific">Carya illinoinensis</name>
    <name type="common">Pecan</name>
    <dbReference type="NCBI Taxonomy" id="32201"/>
    <lineage>
        <taxon>Eukaryota</taxon>
        <taxon>Viridiplantae</taxon>
        <taxon>Streptophyta</taxon>
        <taxon>Embryophyta</taxon>
        <taxon>Tracheophyta</taxon>
        <taxon>Spermatophyta</taxon>
        <taxon>Magnoliopsida</taxon>
        <taxon>eudicotyledons</taxon>
        <taxon>Gunneridae</taxon>
        <taxon>Pentapetalae</taxon>
        <taxon>rosids</taxon>
        <taxon>fabids</taxon>
        <taxon>Fagales</taxon>
        <taxon>Juglandaceae</taxon>
        <taxon>Carya</taxon>
    </lineage>
</organism>
<evidence type="ECO:0000313" key="2">
    <source>
        <dbReference type="Proteomes" id="UP000811609"/>
    </source>
</evidence>
<dbReference type="Proteomes" id="UP000811609">
    <property type="component" value="Chromosome 16"/>
</dbReference>
<dbReference type="AlphaFoldDB" id="A0A8T1N606"/>
<evidence type="ECO:0000313" key="1">
    <source>
        <dbReference type="EMBL" id="KAG6624888.1"/>
    </source>
</evidence>
<protein>
    <submittedName>
        <fullName evidence="1">Uncharacterized protein</fullName>
    </submittedName>
</protein>
<sequence length="132" mass="15123">MLEANPSGNFTSANHSQNFLFSSPCNVYNACGIVTRSPSCLKCNSFLKPKISRSRRELKLSLVLPGMFIKVQNMLSNIFFSICMTSRLWRSRRVTQYGNLKKMLYFVQFNSSVVRFLFRRDLPNCTSPSICS</sequence>